<feature type="region of interest" description="Disordered" evidence="2">
    <location>
        <begin position="305"/>
        <end position="332"/>
    </location>
</feature>
<feature type="compositionally biased region" description="Polar residues" evidence="2">
    <location>
        <begin position="306"/>
        <end position="316"/>
    </location>
</feature>
<evidence type="ECO:0000313" key="4">
    <source>
        <dbReference type="Proteomes" id="UP000748332"/>
    </source>
</evidence>
<name>A0A955KW49_9BACT</name>
<feature type="region of interest" description="Disordered" evidence="2">
    <location>
        <begin position="271"/>
        <end position="291"/>
    </location>
</feature>
<reference evidence="3" key="2">
    <citation type="journal article" date="2021" name="Microbiome">
        <title>Successional dynamics and alternative stable states in a saline activated sludge microbial community over 9 years.</title>
        <authorList>
            <person name="Wang Y."/>
            <person name="Ye J."/>
            <person name="Ju F."/>
            <person name="Liu L."/>
            <person name="Boyd J.A."/>
            <person name="Deng Y."/>
            <person name="Parks D.H."/>
            <person name="Jiang X."/>
            <person name="Yin X."/>
            <person name="Woodcroft B.J."/>
            <person name="Tyson G.W."/>
            <person name="Hugenholtz P."/>
            <person name="Polz M.F."/>
            <person name="Zhang T."/>
        </authorList>
    </citation>
    <scope>NUCLEOTIDE SEQUENCE</scope>
    <source>
        <strain evidence="3">HKST-UBA16</strain>
    </source>
</reference>
<feature type="region of interest" description="Disordered" evidence="2">
    <location>
        <begin position="1"/>
        <end position="147"/>
    </location>
</feature>
<comment type="caution">
    <text evidence="3">The sequence shown here is derived from an EMBL/GenBank/DDBJ whole genome shotgun (WGS) entry which is preliminary data.</text>
</comment>
<protein>
    <submittedName>
        <fullName evidence="3">Uncharacterized protein</fullName>
    </submittedName>
</protein>
<dbReference type="AlphaFoldDB" id="A0A955KW49"/>
<evidence type="ECO:0000256" key="2">
    <source>
        <dbReference type="SAM" id="MobiDB-lite"/>
    </source>
</evidence>
<feature type="compositionally biased region" description="Polar residues" evidence="2">
    <location>
        <begin position="56"/>
        <end position="72"/>
    </location>
</feature>
<evidence type="ECO:0000256" key="1">
    <source>
        <dbReference type="SAM" id="Coils"/>
    </source>
</evidence>
<proteinExistence type="predicted"/>
<accession>A0A955KW49</accession>
<gene>
    <name evidence="3" type="ORF">KC622_00295</name>
</gene>
<sequence>MKEIKLPKTKNKKQASKSQSDDNRQAGSIALDDVSTRSDNTQNPAPPLRNVDPLKNASSKPTSSAPLKSSFGTKKGFSRRQDSQSGMPSQNSSTRNFGAPPMNSGMPMGQPGGFSGGFGGDPWSGGNSWGDPWGNSSGNNQKKKLTPQERTEMIEKVYQQVLGRKADTRDINYYKYSSLGEEEIIKQLLDGKEHKQVINDGRDYKSMTSRAEKAETRVKVLESQIQDQLKEFKELTNLLREKNQHIQRLRLESDNPYDFVHNNQRIKLQKSGEGHYMRSDERTSQAQTVGAEDVSENPYLAVEPNPQETEVSSTVFSAPPGQAISRGLQPPVQKEMTTIERLIEKIKEFISV</sequence>
<feature type="compositionally biased region" description="Gly residues" evidence="2">
    <location>
        <begin position="110"/>
        <end position="123"/>
    </location>
</feature>
<evidence type="ECO:0000313" key="3">
    <source>
        <dbReference type="EMBL" id="MCA9374750.1"/>
    </source>
</evidence>
<feature type="compositionally biased region" description="Polar residues" evidence="2">
    <location>
        <begin position="83"/>
        <end position="96"/>
    </location>
</feature>
<organism evidence="3 4">
    <name type="scientific">Candidatus Dojkabacteria bacterium</name>
    <dbReference type="NCBI Taxonomy" id="2099670"/>
    <lineage>
        <taxon>Bacteria</taxon>
        <taxon>Candidatus Dojkabacteria</taxon>
    </lineage>
</organism>
<feature type="compositionally biased region" description="Basic and acidic residues" evidence="2">
    <location>
        <begin position="271"/>
        <end position="283"/>
    </location>
</feature>
<dbReference type="EMBL" id="JAGQLM010000014">
    <property type="protein sequence ID" value="MCA9374750.1"/>
    <property type="molecule type" value="Genomic_DNA"/>
</dbReference>
<reference evidence="3" key="1">
    <citation type="submission" date="2020-04" db="EMBL/GenBank/DDBJ databases">
        <authorList>
            <person name="Zhang T."/>
        </authorList>
    </citation>
    <scope>NUCLEOTIDE SEQUENCE</scope>
    <source>
        <strain evidence="3">HKST-UBA16</strain>
    </source>
</reference>
<feature type="coiled-coil region" evidence="1">
    <location>
        <begin position="204"/>
        <end position="252"/>
    </location>
</feature>
<dbReference type="Proteomes" id="UP000748332">
    <property type="component" value="Unassembled WGS sequence"/>
</dbReference>
<keyword evidence="1" id="KW-0175">Coiled coil</keyword>